<keyword evidence="4" id="KW-0134">Cell wall</keyword>
<proteinExistence type="inferred from homology"/>
<accession>A0A4Q2M3Y0</accession>
<evidence type="ECO:0000313" key="12">
    <source>
        <dbReference type="Proteomes" id="UP000292686"/>
    </source>
</evidence>
<keyword evidence="9" id="KW-0472">Membrane</keyword>
<comment type="caution">
    <text evidence="11">The sequence shown here is derived from an EMBL/GenBank/DDBJ whole genome shotgun (WGS) entry which is preliminary data.</text>
</comment>
<evidence type="ECO:0000256" key="4">
    <source>
        <dbReference type="ARBA" id="ARBA00022512"/>
    </source>
</evidence>
<dbReference type="GO" id="GO:0034480">
    <property type="term" value="F:phosphatidylcholine phospholipase C activity"/>
    <property type="evidence" value="ECO:0007669"/>
    <property type="project" value="UniProtKB-EC"/>
</dbReference>
<evidence type="ECO:0000256" key="1">
    <source>
        <dbReference type="ARBA" id="ARBA00004191"/>
    </source>
</evidence>
<evidence type="ECO:0000256" key="3">
    <source>
        <dbReference type="ARBA" id="ARBA00012018"/>
    </source>
</evidence>
<keyword evidence="5 10" id="KW-0378">Hydrolase</keyword>
<keyword evidence="4" id="KW-0964">Secreted</keyword>
<dbReference type="InterPro" id="IPR017850">
    <property type="entry name" value="Alkaline_phosphatase_core_sf"/>
</dbReference>
<dbReference type="SUPFAM" id="SSF53649">
    <property type="entry name" value="Alkaline phosphatase-like"/>
    <property type="match status" value="1"/>
</dbReference>
<dbReference type="EMBL" id="SDPM01000006">
    <property type="protein sequence ID" value="RXZ85917.1"/>
    <property type="molecule type" value="Genomic_DNA"/>
</dbReference>
<dbReference type="InterPro" id="IPR006311">
    <property type="entry name" value="TAT_signal"/>
</dbReference>
<evidence type="ECO:0000313" key="10">
    <source>
        <dbReference type="EMBL" id="NYD68532.1"/>
    </source>
</evidence>
<dbReference type="PANTHER" id="PTHR31956:SF1">
    <property type="entry name" value="NON-SPECIFIC PHOSPHOLIPASE C1"/>
    <property type="match status" value="1"/>
</dbReference>
<evidence type="ECO:0000256" key="5">
    <source>
        <dbReference type="ARBA" id="ARBA00022801"/>
    </source>
</evidence>
<dbReference type="GO" id="GO:0009395">
    <property type="term" value="P:phospholipid catabolic process"/>
    <property type="evidence" value="ECO:0007669"/>
    <property type="project" value="TreeGrafter"/>
</dbReference>
<gene>
    <name evidence="10" type="ORF">BJ972_003051</name>
    <name evidence="11" type="ORF">ESP50_11910</name>
</gene>
<dbReference type="Proteomes" id="UP000581087">
    <property type="component" value="Unassembled WGS sequence"/>
</dbReference>
<dbReference type="RefSeq" id="WP_129175437.1">
    <property type="nucleotide sequence ID" value="NZ_JACCBI010000001.1"/>
</dbReference>
<comment type="subcellular location">
    <subcellularLocation>
        <location evidence="1">Secreted</location>
        <location evidence="1">Cell wall</location>
    </subcellularLocation>
</comment>
<dbReference type="OrthoDB" id="4181857at2"/>
<dbReference type="Gene3D" id="3.40.720.10">
    <property type="entry name" value="Alkaline Phosphatase, subunit A"/>
    <property type="match status" value="2"/>
</dbReference>
<keyword evidence="9" id="KW-0812">Transmembrane</keyword>
<keyword evidence="9" id="KW-1133">Transmembrane helix</keyword>
<dbReference type="InterPro" id="IPR007312">
    <property type="entry name" value="Phosphoesterase"/>
</dbReference>
<organism evidence="11 12">
    <name type="scientific">Agromyces atrinae</name>
    <dbReference type="NCBI Taxonomy" id="592376"/>
    <lineage>
        <taxon>Bacteria</taxon>
        <taxon>Bacillati</taxon>
        <taxon>Actinomycetota</taxon>
        <taxon>Actinomycetes</taxon>
        <taxon>Micrococcales</taxon>
        <taxon>Microbacteriaceae</taxon>
        <taxon>Agromyces</taxon>
    </lineage>
</organism>
<dbReference type="PANTHER" id="PTHR31956">
    <property type="entry name" value="NON-SPECIFIC PHOSPHOLIPASE C4-RELATED"/>
    <property type="match status" value="1"/>
</dbReference>
<feature type="region of interest" description="Disordered" evidence="8">
    <location>
        <begin position="504"/>
        <end position="536"/>
    </location>
</feature>
<dbReference type="PROSITE" id="PS51318">
    <property type="entry name" value="TAT"/>
    <property type="match status" value="1"/>
</dbReference>
<dbReference type="AlphaFoldDB" id="A0A4Q2M3Y0"/>
<dbReference type="EMBL" id="JACCBI010000001">
    <property type="protein sequence ID" value="NYD68532.1"/>
    <property type="molecule type" value="Genomic_DNA"/>
</dbReference>
<dbReference type="Pfam" id="PF04185">
    <property type="entry name" value="Phosphoesterase"/>
    <property type="match status" value="1"/>
</dbReference>
<evidence type="ECO:0000256" key="8">
    <source>
        <dbReference type="SAM" id="MobiDB-lite"/>
    </source>
</evidence>
<evidence type="ECO:0000256" key="6">
    <source>
        <dbReference type="ARBA" id="ARBA00023026"/>
    </source>
</evidence>
<evidence type="ECO:0000313" key="13">
    <source>
        <dbReference type="Proteomes" id="UP000581087"/>
    </source>
</evidence>
<protein>
    <recommendedName>
        <fullName evidence="3">phospholipase C</fullName>
        <ecNumber evidence="3">3.1.4.3</ecNumber>
    </recommendedName>
</protein>
<dbReference type="Proteomes" id="UP000292686">
    <property type="component" value="Unassembled WGS sequence"/>
</dbReference>
<evidence type="ECO:0000256" key="2">
    <source>
        <dbReference type="ARBA" id="ARBA00009717"/>
    </source>
</evidence>
<reference evidence="11 12" key="1">
    <citation type="submission" date="2019-01" db="EMBL/GenBank/DDBJ databases">
        <title>Agromyces.</title>
        <authorList>
            <person name="Li J."/>
        </authorList>
    </citation>
    <scope>NUCLEOTIDE SEQUENCE [LARGE SCALE GENOMIC DNA]</scope>
    <source>
        <strain evidence="11 12">DSM 23870</strain>
    </source>
</reference>
<feature type="compositionally biased region" description="Basic and acidic residues" evidence="8">
    <location>
        <begin position="521"/>
        <end position="533"/>
    </location>
</feature>
<evidence type="ECO:0000313" key="11">
    <source>
        <dbReference type="EMBL" id="RXZ85917.1"/>
    </source>
</evidence>
<dbReference type="EC" id="3.1.4.3" evidence="3"/>
<comment type="similarity">
    <text evidence="2">Belongs to the bacterial phospholipase C family.</text>
</comment>
<name>A0A4Q2M3Y0_9MICO</name>
<comment type="catalytic activity">
    <reaction evidence="7">
        <text>a 1,2-diacyl-sn-glycero-3-phosphocholine + H2O = phosphocholine + a 1,2-diacyl-sn-glycerol + H(+)</text>
        <dbReference type="Rhea" id="RHEA:10604"/>
        <dbReference type="ChEBI" id="CHEBI:15377"/>
        <dbReference type="ChEBI" id="CHEBI:15378"/>
        <dbReference type="ChEBI" id="CHEBI:17815"/>
        <dbReference type="ChEBI" id="CHEBI:57643"/>
        <dbReference type="ChEBI" id="CHEBI:295975"/>
        <dbReference type="EC" id="3.1.4.3"/>
    </reaction>
    <physiologicalReaction direction="left-to-right" evidence="7">
        <dbReference type="Rhea" id="RHEA:10605"/>
    </physiologicalReaction>
</comment>
<sequence>MSTDGPGDRPSTERKSASSRRDFMRAAGFGLAGLAVGGAAVGGVAAIANQQDELNFTPLKKRDEPGFDHVVVIMFENRSFDHMLGWLYAEGAVPAGQTFDGLHQGQYSNPGASGESVAAHIYTGPTDLIMAQPDPDPGEFYPHVNTQLFGTIDPESNSDLNNALQAPWNLPKDTTKPTMDGFVKDYIVNSTHTRGRAPTPEEYAVVMGGFSPPMLPVLSTLATSFGVYDHWYAAVPSQTFCNRSFFHASTSHGFVTNSENGGTQKWLNAPAVPTVFTRLEDAGKSWRVYYDAQQVVSLTGLLSAPSIEKYWKTNFRSMEQFHEDAANGNLPDYAFVEPRMVFDHNDMHPPVAKAGSKTAEEEVPEHVSAFSDMRAGEQLLGEVYTAVRNGASTTGSNAMNTVLLVTFDEHGGIYDHVAPPKATPPSGKPEAGEMGFTFDRLGIRVPTIVVSAYTKAGTVINDEMHHGSLAKTIAQLHGLEPLTERDAGATGIFNAVNLTTPRQPATWPTVTPAYVPPNPDADPRSDKEKDKTRPLTPPALGLIGILLAKYEPNAPLPENYADAYEVLKKHGDGLFGVKD</sequence>
<feature type="transmembrane region" description="Helical" evidence="9">
    <location>
        <begin position="23"/>
        <end position="48"/>
    </location>
</feature>
<reference evidence="10 13" key="2">
    <citation type="submission" date="2020-07" db="EMBL/GenBank/DDBJ databases">
        <title>Sequencing the genomes of 1000 actinobacteria strains.</title>
        <authorList>
            <person name="Klenk H.-P."/>
        </authorList>
    </citation>
    <scope>NUCLEOTIDE SEQUENCE [LARGE SCALE GENOMIC DNA]</scope>
    <source>
        <strain evidence="10 13">DSM 23870</strain>
    </source>
</reference>
<keyword evidence="6" id="KW-0843">Virulence</keyword>
<evidence type="ECO:0000256" key="7">
    <source>
        <dbReference type="ARBA" id="ARBA00048421"/>
    </source>
</evidence>
<keyword evidence="12" id="KW-1185">Reference proteome</keyword>
<evidence type="ECO:0000256" key="9">
    <source>
        <dbReference type="SAM" id="Phobius"/>
    </source>
</evidence>